<protein>
    <submittedName>
        <fullName evidence="1">Uncharacterized protein</fullName>
    </submittedName>
</protein>
<reference evidence="1" key="4">
    <citation type="submission" date="2019-03" db="UniProtKB">
        <authorList>
            <consortium name="EnsemblPlants"/>
        </authorList>
    </citation>
    <scope>IDENTIFICATION</scope>
</reference>
<reference evidence="1" key="3">
    <citation type="journal article" date="2017" name="Nature">
        <title>Genome sequence of the progenitor of the wheat D genome Aegilops tauschii.</title>
        <authorList>
            <person name="Luo M.C."/>
            <person name="Gu Y.Q."/>
            <person name="Puiu D."/>
            <person name="Wang H."/>
            <person name="Twardziok S.O."/>
            <person name="Deal K.R."/>
            <person name="Huo N."/>
            <person name="Zhu T."/>
            <person name="Wang L."/>
            <person name="Wang Y."/>
            <person name="McGuire P.E."/>
            <person name="Liu S."/>
            <person name="Long H."/>
            <person name="Ramasamy R.K."/>
            <person name="Rodriguez J.C."/>
            <person name="Van S.L."/>
            <person name="Yuan L."/>
            <person name="Wang Z."/>
            <person name="Xia Z."/>
            <person name="Xiao L."/>
            <person name="Anderson O.D."/>
            <person name="Ouyang S."/>
            <person name="Liang Y."/>
            <person name="Zimin A.V."/>
            <person name="Pertea G."/>
            <person name="Qi P."/>
            <person name="Bennetzen J.L."/>
            <person name="Dai X."/>
            <person name="Dawson M.W."/>
            <person name="Muller H.G."/>
            <person name="Kugler K."/>
            <person name="Rivarola-Duarte L."/>
            <person name="Spannagl M."/>
            <person name="Mayer K.F.X."/>
            <person name="Lu F.H."/>
            <person name="Bevan M.W."/>
            <person name="Leroy P."/>
            <person name="Li P."/>
            <person name="You F.M."/>
            <person name="Sun Q."/>
            <person name="Liu Z."/>
            <person name="Lyons E."/>
            <person name="Wicker T."/>
            <person name="Salzberg S.L."/>
            <person name="Devos K.M."/>
            <person name="Dvorak J."/>
        </authorList>
    </citation>
    <scope>NUCLEOTIDE SEQUENCE [LARGE SCALE GENOMIC DNA]</scope>
    <source>
        <strain evidence="1">cv. AL8/78</strain>
    </source>
</reference>
<sequence length="85" mass="9805">MITTLDNSIQGITLHRKKWIAFLDHCFFFQRVILNFLRVYTDKRTSFSISLIIKSRSSSSCSSSPLLAGRAWSNFNNSLWLSTKT</sequence>
<name>A0A453AW82_AEGTS</name>
<reference evidence="2" key="1">
    <citation type="journal article" date="2014" name="Science">
        <title>Ancient hybridizations among the ancestral genomes of bread wheat.</title>
        <authorList>
            <consortium name="International Wheat Genome Sequencing Consortium,"/>
            <person name="Marcussen T."/>
            <person name="Sandve S.R."/>
            <person name="Heier L."/>
            <person name="Spannagl M."/>
            <person name="Pfeifer M."/>
            <person name="Jakobsen K.S."/>
            <person name="Wulff B.B."/>
            <person name="Steuernagel B."/>
            <person name="Mayer K.F."/>
            <person name="Olsen O.A."/>
        </authorList>
    </citation>
    <scope>NUCLEOTIDE SEQUENCE [LARGE SCALE GENOMIC DNA]</scope>
    <source>
        <strain evidence="2">cv. AL8/78</strain>
    </source>
</reference>
<organism evidence="1 2">
    <name type="scientific">Aegilops tauschii subsp. strangulata</name>
    <name type="common">Goatgrass</name>
    <dbReference type="NCBI Taxonomy" id="200361"/>
    <lineage>
        <taxon>Eukaryota</taxon>
        <taxon>Viridiplantae</taxon>
        <taxon>Streptophyta</taxon>
        <taxon>Embryophyta</taxon>
        <taxon>Tracheophyta</taxon>
        <taxon>Spermatophyta</taxon>
        <taxon>Magnoliopsida</taxon>
        <taxon>Liliopsida</taxon>
        <taxon>Poales</taxon>
        <taxon>Poaceae</taxon>
        <taxon>BOP clade</taxon>
        <taxon>Pooideae</taxon>
        <taxon>Triticodae</taxon>
        <taxon>Triticeae</taxon>
        <taxon>Triticinae</taxon>
        <taxon>Aegilops</taxon>
    </lineage>
</organism>
<proteinExistence type="predicted"/>
<reference evidence="2" key="2">
    <citation type="journal article" date="2017" name="Nat. Plants">
        <title>The Aegilops tauschii genome reveals multiple impacts of transposons.</title>
        <authorList>
            <person name="Zhao G."/>
            <person name="Zou C."/>
            <person name="Li K."/>
            <person name="Wang K."/>
            <person name="Li T."/>
            <person name="Gao L."/>
            <person name="Zhang X."/>
            <person name="Wang H."/>
            <person name="Yang Z."/>
            <person name="Liu X."/>
            <person name="Jiang W."/>
            <person name="Mao L."/>
            <person name="Kong X."/>
            <person name="Jiao Y."/>
            <person name="Jia J."/>
        </authorList>
    </citation>
    <scope>NUCLEOTIDE SEQUENCE [LARGE SCALE GENOMIC DNA]</scope>
    <source>
        <strain evidence="2">cv. AL8/78</strain>
    </source>
</reference>
<reference evidence="1" key="5">
    <citation type="journal article" date="2021" name="G3 (Bethesda)">
        <title>Aegilops tauschii genome assembly Aet v5.0 features greater sequence contiguity and improved annotation.</title>
        <authorList>
            <person name="Wang L."/>
            <person name="Zhu T."/>
            <person name="Rodriguez J.C."/>
            <person name="Deal K.R."/>
            <person name="Dubcovsky J."/>
            <person name="McGuire P.E."/>
            <person name="Lux T."/>
            <person name="Spannagl M."/>
            <person name="Mayer K.F.X."/>
            <person name="Baldrich P."/>
            <person name="Meyers B.C."/>
            <person name="Huo N."/>
            <person name="Gu Y.Q."/>
            <person name="Zhou H."/>
            <person name="Devos K.M."/>
            <person name="Bennetzen J.L."/>
            <person name="Unver T."/>
            <person name="Budak H."/>
            <person name="Gulick P.J."/>
            <person name="Galiba G."/>
            <person name="Kalapos B."/>
            <person name="Nelson D.R."/>
            <person name="Li P."/>
            <person name="You F.M."/>
            <person name="Luo M.C."/>
            <person name="Dvorak J."/>
        </authorList>
    </citation>
    <scope>NUCLEOTIDE SEQUENCE [LARGE SCALE GENOMIC DNA]</scope>
    <source>
        <strain evidence="1">cv. AL8/78</strain>
    </source>
</reference>
<evidence type="ECO:0000313" key="1">
    <source>
        <dbReference type="EnsemblPlants" id="AET2Gv20280600.3"/>
    </source>
</evidence>
<keyword evidence="2" id="KW-1185">Reference proteome</keyword>
<dbReference type="AlphaFoldDB" id="A0A453AW82"/>
<dbReference type="Proteomes" id="UP000015105">
    <property type="component" value="Chromosome 2D"/>
</dbReference>
<dbReference type="EnsemblPlants" id="AET2Gv20280600.3">
    <property type="protein sequence ID" value="AET2Gv20280600.3"/>
    <property type="gene ID" value="AET2Gv20280600"/>
</dbReference>
<dbReference type="Gramene" id="AET2Gv20280600.3">
    <property type="protein sequence ID" value="AET2Gv20280600.3"/>
    <property type="gene ID" value="AET2Gv20280600"/>
</dbReference>
<accession>A0A453AW82</accession>
<evidence type="ECO:0000313" key="2">
    <source>
        <dbReference type="Proteomes" id="UP000015105"/>
    </source>
</evidence>